<evidence type="ECO:0008006" key="3">
    <source>
        <dbReference type="Google" id="ProtNLM"/>
    </source>
</evidence>
<organism evidence="1 2">
    <name type="scientific">Ignatzschineria rhizosphaerae</name>
    <dbReference type="NCBI Taxonomy" id="2923279"/>
    <lineage>
        <taxon>Bacteria</taxon>
        <taxon>Pseudomonadati</taxon>
        <taxon>Pseudomonadota</taxon>
        <taxon>Gammaproteobacteria</taxon>
        <taxon>Cardiobacteriales</taxon>
        <taxon>Ignatzschineriaceae</taxon>
        <taxon>Ignatzschineria</taxon>
    </lineage>
</organism>
<reference evidence="1 2" key="1">
    <citation type="submission" date="2022-03" db="EMBL/GenBank/DDBJ databases">
        <title>Ignatzschineria rhizosphaerae HR5S32.</title>
        <authorList>
            <person name="Sun J.Q."/>
            <person name="Feng J.Y."/>
        </authorList>
    </citation>
    <scope>NUCLEOTIDE SEQUENCE [LARGE SCALE GENOMIC DNA]</scope>
    <source>
        <strain evidence="1 2">HR5S32</strain>
    </source>
</reference>
<gene>
    <name evidence="1" type="ORF">MMG00_01475</name>
</gene>
<accession>A0ABY3X4E7</accession>
<sequence>MFKLVFHINEPQKWPMLLNNIHNTIQALQTDNVPFNIVIIANAGAVQGYLDSETRQKIAELTIHNEAENIQFYACQNSLKGQDISIDELNPKNTPITIDTVPVAIIALVEHQKAEFAYIKL</sequence>
<evidence type="ECO:0000313" key="1">
    <source>
        <dbReference type="EMBL" id="UNM96559.1"/>
    </source>
</evidence>
<keyword evidence="2" id="KW-1185">Reference proteome</keyword>
<proteinExistence type="predicted"/>
<protein>
    <recommendedName>
        <fullName evidence="3">Multidrug transporter</fullName>
    </recommendedName>
</protein>
<evidence type="ECO:0000313" key="2">
    <source>
        <dbReference type="Proteomes" id="UP000829542"/>
    </source>
</evidence>
<dbReference type="PANTHER" id="PTHR37691">
    <property type="entry name" value="BLR3518 PROTEIN"/>
    <property type="match status" value="1"/>
</dbReference>
<dbReference type="RefSeq" id="WP_242150360.1">
    <property type="nucleotide sequence ID" value="NZ_CP093379.1"/>
</dbReference>
<name>A0ABY3X4E7_9GAMM</name>
<dbReference type="EMBL" id="CP093379">
    <property type="protein sequence ID" value="UNM96559.1"/>
    <property type="molecule type" value="Genomic_DNA"/>
</dbReference>
<dbReference type="PANTHER" id="PTHR37691:SF1">
    <property type="entry name" value="BLR3518 PROTEIN"/>
    <property type="match status" value="1"/>
</dbReference>
<dbReference type="Proteomes" id="UP000829542">
    <property type="component" value="Chromosome"/>
</dbReference>